<dbReference type="Pfam" id="PF13568">
    <property type="entry name" value="OMP_b-brl_2"/>
    <property type="match status" value="1"/>
</dbReference>
<organism evidence="3 4">
    <name type="scientific">Nibribacter ruber</name>
    <dbReference type="NCBI Taxonomy" id="2698458"/>
    <lineage>
        <taxon>Bacteria</taxon>
        <taxon>Pseudomonadati</taxon>
        <taxon>Bacteroidota</taxon>
        <taxon>Cytophagia</taxon>
        <taxon>Cytophagales</taxon>
        <taxon>Hymenobacteraceae</taxon>
        <taxon>Nibribacter</taxon>
    </lineage>
</organism>
<accession>A0A6P1P3X4</accession>
<evidence type="ECO:0000256" key="1">
    <source>
        <dbReference type="SAM" id="SignalP"/>
    </source>
</evidence>
<feature type="domain" description="Outer membrane protein beta-barrel" evidence="2">
    <location>
        <begin position="203"/>
        <end position="352"/>
    </location>
</feature>
<protein>
    <submittedName>
        <fullName evidence="3">Outer membrane beta-barrel protein</fullName>
    </submittedName>
</protein>
<feature type="signal peptide" evidence="1">
    <location>
        <begin position="1"/>
        <end position="18"/>
    </location>
</feature>
<proteinExistence type="predicted"/>
<reference evidence="3 4" key="1">
    <citation type="submission" date="2020-01" db="EMBL/GenBank/DDBJ databases">
        <authorList>
            <person name="Kim M."/>
        </authorList>
    </citation>
    <scope>NUCLEOTIDE SEQUENCE [LARGE SCALE GENOMIC DNA]</scope>
    <source>
        <strain evidence="3 4">BT10</strain>
    </source>
</reference>
<keyword evidence="4" id="KW-1185">Reference proteome</keyword>
<evidence type="ECO:0000313" key="3">
    <source>
        <dbReference type="EMBL" id="QHL89129.1"/>
    </source>
</evidence>
<feature type="chain" id="PRO_5026666694" evidence="1">
    <location>
        <begin position="19"/>
        <end position="404"/>
    </location>
</feature>
<dbReference type="KEGG" id="nib:GU926_17510"/>
<keyword evidence="1" id="KW-0732">Signal</keyword>
<name>A0A6P1P3X4_9BACT</name>
<evidence type="ECO:0000259" key="2">
    <source>
        <dbReference type="Pfam" id="PF13568"/>
    </source>
</evidence>
<sequence>MKHLYTLLFLLIALPGFAQKDFQPGYIVQNGDTLRGLVNQQGDKRQAVLATFKTSQDAKHQNFSPSQVTAYGITNGYAYEAKKISSPDSTYLLFLRVLVKGPASLYFYKDQNSGDHFFLLHQDSLQELVVKKTKEQLATGYSLVTDNKYKKTLFNAFKDCPNTGQAINKLPFKEESLIKMVATYNNCVAPNSRDLYAVKARKSEITYGVQAGAQKGFYTLTTDDTPEVSASSNIGYHAGLMLNITLPWASERISALFEAQYAYTTYNDQGAFDHNNGHTEYNLDLTYHHLKFPISIRYTLPGSKVRPFFNAGAVLNYALSQEERYSGTFKFTYNNEPNTFDRGIVPYPGKFFPGYVLGAGVYVPTWGSQKASVELRYETNRGNSRTYGYLTDTKQVSLTLGIYL</sequence>
<dbReference type="Proteomes" id="UP000464214">
    <property type="component" value="Chromosome"/>
</dbReference>
<dbReference type="RefSeq" id="WP_160694187.1">
    <property type="nucleotide sequence ID" value="NZ_CP047897.1"/>
</dbReference>
<gene>
    <name evidence="3" type="ORF">GU926_17510</name>
</gene>
<dbReference type="InterPro" id="IPR025665">
    <property type="entry name" value="Beta-barrel_OMP_2"/>
</dbReference>
<dbReference type="AlphaFoldDB" id="A0A6P1P3X4"/>
<evidence type="ECO:0000313" key="4">
    <source>
        <dbReference type="Proteomes" id="UP000464214"/>
    </source>
</evidence>
<dbReference type="EMBL" id="CP047897">
    <property type="protein sequence ID" value="QHL89129.1"/>
    <property type="molecule type" value="Genomic_DNA"/>
</dbReference>